<feature type="compositionally biased region" description="Acidic residues" evidence="1">
    <location>
        <begin position="308"/>
        <end position="322"/>
    </location>
</feature>
<proteinExistence type="predicted"/>
<accession>F4R7W8</accession>
<keyword evidence="3" id="KW-1185">Reference proteome</keyword>
<organism evidence="3">
    <name type="scientific">Melampsora larici-populina (strain 98AG31 / pathotype 3-4-7)</name>
    <name type="common">Poplar leaf rust fungus</name>
    <dbReference type="NCBI Taxonomy" id="747676"/>
    <lineage>
        <taxon>Eukaryota</taxon>
        <taxon>Fungi</taxon>
        <taxon>Dikarya</taxon>
        <taxon>Basidiomycota</taxon>
        <taxon>Pucciniomycotina</taxon>
        <taxon>Pucciniomycetes</taxon>
        <taxon>Pucciniales</taxon>
        <taxon>Melampsoraceae</taxon>
        <taxon>Melampsora</taxon>
    </lineage>
</organism>
<dbReference type="RefSeq" id="XP_007405026.1">
    <property type="nucleotide sequence ID" value="XM_007404964.1"/>
</dbReference>
<dbReference type="HOGENOM" id="CLU_049635_0_0_1"/>
<feature type="region of interest" description="Disordered" evidence="1">
    <location>
        <begin position="283"/>
        <end position="322"/>
    </location>
</feature>
<evidence type="ECO:0000256" key="1">
    <source>
        <dbReference type="SAM" id="MobiDB-lite"/>
    </source>
</evidence>
<gene>
    <name evidence="2" type="ORF">MELLADRAFT_59547</name>
</gene>
<protein>
    <submittedName>
        <fullName evidence="2">Uncharacterized protein</fullName>
    </submittedName>
</protein>
<dbReference type="OrthoDB" id="10412650at2759"/>
<dbReference type="KEGG" id="mlr:MELLADRAFT_59547"/>
<reference evidence="3" key="1">
    <citation type="journal article" date="2011" name="Proc. Natl. Acad. Sci. U.S.A.">
        <title>Obligate biotrophy features unraveled by the genomic analysis of rust fungi.</title>
        <authorList>
            <person name="Duplessis S."/>
            <person name="Cuomo C.A."/>
            <person name="Lin Y.-C."/>
            <person name="Aerts A."/>
            <person name="Tisserant E."/>
            <person name="Veneault-Fourrey C."/>
            <person name="Joly D.L."/>
            <person name="Hacquard S."/>
            <person name="Amselem J."/>
            <person name="Cantarel B.L."/>
            <person name="Chiu R."/>
            <person name="Coutinho P.M."/>
            <person name="Feau N."/>
            <person name="Field M."/>
            <person name="Frey P."/>
            <person name="Gelhaye E."/>
            <person name="Goldberg J."/>
            <person name="Grabherr M.G."/>
            <person name="Kodira C.D."/>
            <person name="Kohler A."/>
            <person name="Kuees U."/>
            <person name="Lindquist E.A."/>
            <person name="Lucas S.M."/>
            <person name="Mago R."/>
            <person name="Mauceli E."/>
            <person name="Morin E."/>
            <person name="Murat C."/>
            <person name="Pangilinan J.L."/>
            <person name="Park R."/>
            <person name="Pearson M."/>
            <person name="Quesneville H."/>
            <person name="Rouhier N."/>
            <person name="Sakthikumar S."/>
            <person name="Salamov A.A."/>
            <person name="Schmutz J."/>
            <person name="Selles B."/>
            <person name="Shapiro H."/>
            <person name="Tanguay P."/>
            <person name="Tuskan G.A."/>
            <person name="Henrissat B."/>
            <person name="Van de Peer Y."/>
            <person name="Rouze P."/>
            <person name="Ellis J.G."/>
            <person name="Dodds P.N."/>
            <person name="Schein J.E."/>
            <person name="Zhong S."/>
            <person name="Hamelin R.C."/>
            <person name="Grigoriev I.V."/>
            <person name="Szabo L.J."/>
            <person name="Martin F."/>
        </authorList>
    </citation>
    <scope>NUCLEOTIDE SEQUENCE [LARGE SCALE GENOMIC DNA]</scope>
    <source>
        <strain evidence="3">98AG31 / pathotype 3-4-7</strain>
    </source>
</reference>
<dbReference type="GeneID" id="18929374"/>
<dbReference type="VEuPathDB" id="FungiDB:MELLADRAFT_59547"/>
<sequence>MVETRSVTTQAYFDDLDALWKSDGETHKRLVGVNHVADEHCLHDSHRDPPEHRFELRCPHQFYLQRQETTTALNTVPMGQSLSVEESWVSDELVFHLSESVRTMYTGWSMSWCVLLIEVTLIPLQIATTQRAQHQVFSPSRRRIANLQSGDPVEWKTITVGETMDVKRLLQQPGTENDIYFRATWSCSDTASLLHSTQRDLDSLTQAMKQMRKTVIETLDRPLSSITRLVFCSKRNGAVKNFLNTSKNVSVKLSLPSHEYIRLSLTYLTLLFRVYPGHSSEYSESQLVEEPPLKDEEGDQVEEMSCGDSDEEWDSEPEDHEPESEKVPIHILMLLSKRPFVSRTSRYSIGCFSRRTYQAFIEYAICGALYFAPLRSAYEEYCERTSLVASKTGEDPTKQPRTLWAEWAEVHSTPHTVVPDFKTLSSPKSMYRLADTICHKQIIGCLSVRNLISEIHCPLFEQHQELRVDAYQLVRKSWKSFTSSELTALIAPLSQEEAALVVQHSY</sequence>
<evidence type="ECO:0000313" key="3">
    <source>
        <dbReference type="Proteomes" id="UP000001072"/>
    </source>
</evidence>
<dbReference type="EMBL" id="GL883092">
    <property type="protein sequence ID" value="EGG11391.1"/>
    <property type="molecule type" value="Genomic_DNA"/>
</dbReference>
<dbReference type="Proteomes" id="UP000001072">
    <property type="component" value="Unassembled WGS sequence"/>
</dbReference>
<dbReference type="AlphaFoldDB" id="F4R7W8"/>
<dbReference type="InParanoid" id="F4R7W8"/>
<evidence type="ECO:0000313" key="2">
    <source>
        <dbReference type="EMBL" id="EGG11391.1"/>
    </source>
</evidence>
<name>F4R7W8_MELLP</name>